<gene>
    <name evidence="1" type="ORF">SEVIR_9G522566v2</name>
</gene>
<evidence type="ECO:0000313" key="2">
    <source>
        <dbReference type="Proteomes" id="UP000298652"/>
    </source>
</evidence>
<organism evidence="1 2">
    <name type="scientific">Setaria viridis</name>
    <name type="common">Green bristlegrass</name>
    <name type="synonym">Setaria italica subsp. viridis</name>
    <dbReference type="NCBI Taxonomy" id="4556"/>
    <lineage>
        <taxon>Eukaryota</taxon>
        <taxon>Viridiplantae</taxon>
        <taxon>Streptophyta</taxon>
        <taxon>Embryophyta</taxon>
        <taxon>Tracheophyta</taxon>
        <taxon>Spermatophyta</taxon>
        <taxon>Magnoliopsida</taxon>
        <taxon>Liliopsida</taxon>
        <taxon>Poales</taxon>
        <taxon>Poaceae</taxon>
        <taxon>PACMAD clade</taxon>
        <taxon>Panicoideae</taxon>
        <taxon>Panicodae</taxon>
        <taxon>Paniceae</taxon>
        <taxon>Cenchrinae</taxon>
        <taxon>Setaria</taxon>
    </lineage>
</organism>
<name>A0A4U6TKG9_SETVI</name>
<keyword evidence="2" id="KW-1185">Reference proteome</keyword>
<dbReference type="Proteomes" id="UP000298652">
    <property type="component" value="Chromosome 9"/>
</dbReference>
<sequence length="59" mass="6877">MLDRARAGFEQGVPYLHWLRKRRVRLTAVLLCESASGRSYRLIKKYIELADDRRRTAGG</sequence>
<dbReference type="AlphaFoldDB" id="A0A4U6TKG9"/>
<proteinExistence type="predicted"/>
<dbReference type="EMBL" id="CM016560">
    <property type="protein sequence ID" value="TKV97866.1"/>
    <property type="molecule type" value="Genomic_DNA"/>
</dbReference>
<reference evidence="1" key="1">
    <citation type="submission" date="2019-03" db="EMBL/GenBank/DDBJ databases">
        <title>WGS assembly of Setaria viridis.</title>
        <authorList>
            <person name="Huang P."/>
            <person name="Jenkins J."/>
            <person name="Grimwood J."/>
            <person name="Barry K."/>
            <person name="Healey A."/>
            <person name="Mamidi S."/>
            <person name="Sreedasyam A."/>
            <person name="Shu S."/>
            <person name="Feldman M."/>
            <person name="Wu J."/>
            <person name="Yu Y."/>
            <person name="Chen C."/>
            <person name="Johnson J."/>
            <person name="Rokhsar D."/>
            <person name="Baxter I."/>
            <person name="Schmutz J."/>
            <person name="Brutnell T."/>
            <person name="Kellogg E."/>
        </authorList>
    </citation>
    <scope>NUCLEOTIDE SEQUENCE [LARGE SCALE GENOMIC DNA]</scope>
</reference>
<accession>A0A4U6TKG9</accession>
<protein>
    <submittedName>
        <fullName evidence="1">Uncharacterized protein</fullName>
    </submittedName>
</protein>
<evidence type="ECO:0000313" key="1">
    <source>
        <dbReference type="EMBL" id="TKV97866.1"/>
    </source>
</evidence>
<dbReference type="Gramene" id="TKV97866">
    <property type="protein sequence ID" value="TKV97866"/>
    <property type="gene ID" value="SEVIR_9G522566v2"/>
</dbReference>